<dbReference type="OrthoDB" id="3557107at2759"/>
<dbReference type="EMBL" id="VIGI01000005">
    <property type="protein sequence ID" value="KAB8300441.1"/>
    <property type="molecule type" value="Genomic_DNA"/>
</dbReference>
<dbReference type="Pfam" id="PF00024">
    <property type="entry name" value="PAN_1"/>
    <property type="match status" value="1"/>
</dbReference>
<dbReference type="Proteomes" id="UP000326757">
    <property type="component" value="Unassembled WGS sequence"/>
</dbReference>
<keyword evidence="4" id="KW-1185">Reference proteome</keyword>
<reference evidence="3 4" key="1">
    <citation type="submission" date="2019-06" db="EMBL/GenBank/DDBJ databases">
        <title>Genome Sequence of the Brown Rot Fungal Pathogen Monilinia laxa.</title>
        <authorList>
            <person name="De Miccolis Angelini R.M."/>
            <person name="Landi L."/>
            <person name="Abate D."/>
            <person name="Pollastro S."/>
            <person name="Romanazzi G."/>
            <person name="Faretra F."/>
        </authorList>
    </citation>
    <scope>NUCLEOTIDE SEQUENCE [LARGE SCALE GENOMIC DNA]</scope>
    <source>
        <strain evidence="3 4">Mlax316</strain>
    </source>
</reference>
<name>A0A5N6KBD6_MONLA</name>
<evidence type="ECO:0000259" key="2">
    <source>
        <dbReference type="PROSITE" id="PS50948"/>
    </source>
</evidence>
<feature type="domain" description="Apple" evidence="2">
    <location>
        <begin position="89"/>
        <end position="162"/>
    </location>
</feature>
<evidence type="ECO:0000313" key="4">
    <source>
        <dbReference type="Proteomes" id="UP000326757"/>
    </source>
</evidence>
<protein>
    <recommendedName>
        <fullName evidence="2">Apple domain-containing protein</fullName>
    </recommendedName>
</protein>
<sequence length="182" mass="19577">MNRIGIYFEVMQSAPRYIEEQDIENMTRLISSFILLTITSLAISSPLNSHGGVVARNAAPQDPSPPTTGNPTTTTTTSSVIATKTIAGCNVQGTADVALTSRVFGTTTLPDFLSCQSRCRGITACISYSFSPNSTVCTYYNSWMDDFNTGDTTGYVILSNSSGIFFSDKYPSDGSDFCYSVV</sequence>
<gene>
    <name evidence="3" type="ORF">EYC80_000613</name>
</gene>
<dbReference type="PROSITE" id="PS50948">
    <property type="entry name" value="PAN"/>
    <property type="match status" value="1"/>
</dbReference>
<comment type="caution">
    <text evidence="3">The sequence shown here is derived from an EMBL/GenBank/DDBJ whole genome shotgun (WGS) entry which is preliminary data.</text>
</comment>
<dbReference type="AlphaFoldDB" id="A0A5N6KBD6"/>
<evidence type="ECO:0000313" key="3">
    <source>
        <dbReference type="EMBL" id="KAB8300441.1"/>
    </source>
</evidence>
<dbReference type="InterPro" id="IPR003609">
    <property type="entry name" value="Pan_app"/>
</dbReference>
<proteinExistence type="predicted"/>
<evidence type="ECO:0000256" key="1">
    <source>
        <dbReference type="SAM" id="MobiDB-lite"/>
    </source>
</evidence>
<feature type="region of interest" description="Disordered" evidence="1">
    <location>
        <begin position="54"/>
        <end position="76"/>
    </location>
</feature>
<organism evidence="3 4">
    <name type="scientific">Monilinia laxa</name>
    <name type="common">Brown rot fungus</name>
    <name type="synonym">Sclerotinia laxa</name>
    <dbReference type="NCBI Taxonomy" id="61186"/>
    <lineage>
        <taxon>Eukaryota</taxon>
        <taxon>Fungi</taxon>
        <taxon>Dikarya</taxon>
        <taxon>Ascomycota</taxon>
        <taxon>Pezizomycotina</taxon>
        <taxon>Leotiomycetes</taxon>
        <taxon>Helotiales</taxon>
        <taxon>Sclerotiniaceae</taxon>
        <taxon>Monilinia</taxon>
    </lineage>
</organism>
<accession>A0A5N6KBD6</accession>